<keyword evidence="1" id="KW-1133">Transmembrane helix</keyword>
<dbReference type="Proteomes" id="UP000887578">
    <property type="component" value="Unplaced"/>
</dbReference>
<accession>A0A914PRH3</accession>
<name>A0A914PRH3_9BILA</name>
<keyword evidence="1" id="KW-0812">Transmembrane</keyword>
<dbReference type="AlphaFoldDB" id="A0A914PRH3"/>
<dbReference type="WBParaSite" id="PDA_v2.g18744.t1">
    <property type="protein sequence ID" value="PDA_v2.g18744.t1"/>
    <property type="gene ID" value="PDA_v2.g18744"/>
</dbReference>
<evidence type="ECO:0000313" key="3">
    <source>
        <dbReference type="WBParaSite" id="PDA_v2.g18744.t1"/>
    </source>
</evidence>
<protein>
    <submittedName>
        <fullName evidence="3">Uncharacterized protein</fullName>
    </submittedName>
</protein>
<reference evidence="3" key="1">
    <citation type="submission" date="2022-11" db="UniProtKB">
        <authorList>
            <consortium name="WormBaseParasite"/>
        </authorList>
    </citation>
    <scope>IDENTIFICATION</scope>
</reference>
<evidence type="ECO:0000313" key="2">
    <source>
        <dbReference type="Proteomes" id="UP000887578"/>
    </source>
</evidence>
<evidence type="ECO:0000256" key="1">
    <source>
        <dbReference type="SAM" id="Phobius"/>
    </source>
</evidence>
<organism evidence="2 3">
    <name type="scientific">Panagrolaimus davidi</name>
    <dbReference type="NCBI Taxonomy" id="227884"/>
    <lineage>
        <taxon>Eukaryota</taxon>
        <taxon>Metazoa</taxon>
        <taxon>Ecdysozoa</taxon>
        <taxon>Nematoda</taxon>
        <taxon>Chromadorea</taxon>
        <taxon>Rhabditida</taxon>
        <taxon>Tylenchina</taxon>
        <taxon>Panagrolaimomorpha</taxon>
        <taxon>Panagrolaimoidea</taxon>
        <taxon>Panagrolaimidae</taxon>
        <taxon>Panagrolaimus</taxon>
    </lineage>
</organism>
<feature type="transmembrane region" description="Helical" evidence="1">
    <location>
        <begin position="27"/>
        <end position="52"/>
    </location>
</feature>
<keyword evidence="2" id="KW-1185">Reference proteome</keyword>
<keyword evidence="1" id="KW-0472">Membrane</keyword>
<proteinExistence type="predicted"/>
<sequence>MGEFKCSQSFTYECHSPHCCESYHQRFIFLIFTGCCLVMALIIIAIWIILALRPSNRATAARIVHKRRSTAAEISEIELKSNEEAKYLRRMSEINPNAKHQQYV</sequence>